<evidence type="ECO:0000313" key="2">
    <source>
        <dbReference type="Proteomes" id="UP000032233"/>
    </source>
</evidence>
<dbReference type="Pfam" id="PF08238">
    <property type="entry name" value="Sel1"/>
    <property type="match status" value="17"/>
</dbReference>
<dbReference type="InterPro" id="IPR011990">
    <property type="entry name" value="TPR-like_helical_dom_sf"/>
</dbReference>
<accession>A0A0D2G749</accession>
<dbReference type="Proteomes" id="UP000032233">
    <property type="component" value="Unassembled WGS sequence"/>
</dbReference>
<dbReference type="PANTHER" id="PTHR11102:SF160">
    <property type="entry name" value="ERAD-ASSOCIATED E3 UBIQUITIN-PROTEIN LIGASE COMPONENT HRD3"/>
    <property type="match status" value="1"/>
</dbReference>
<name>A0A0D2G749_9BACT</name>
<keyword evidence="2" id="KW-1185">Reference proteome</keyword>
<organism evidence="1 2">
    <name type="scientific">Dethiosulfatarculus sandiegensis</name>
    <dbReference type="NCBI Taxonomy" id="1429043"/>
    <lineage>
        <taxon>Bacteria</taxon>
        <taxon>Pseudomonadati</taxon>
        <taxon>Thermodesulfobacteriota</taxon>
        <taxon>Desulfarculia</taxon>
        <taxon>Desulfarculales</taxon>
        <taxon>Desulfarculaceae</taxon>
        <taxon>Dethiosulfatarculus</taxon>
    </lineage>
</organism>
<evidence type="ECO:0008006" key="3">
    <source>
        <dbReference type="Google" id="ProtNLM"/>
    </source>
</evidence>
<dbReference type="InterPro" id="IPR006597">
    <property type="entry name" value="Sel1-like"/>
</dbReference>
<dbReference type="Gene3D" id="1.25.40.10">
    <property type="entry name" value="Tetratricopeptide repeat domain"/>
    <property type="match status" value="5"/>
</dbReference>
<dbReference type="PATRIC" id="fig|1429043.3.peg.5967"/>
<comment type="caution">
    <text evidence="1">The sequence shown here is derived from an EMBL/GenBank/DDBJ whole genome shotgun (WGS) entry which is preliminary data.</text>
</comment>
<dbReference type="PANTHER" id="PTHR11102">
    <property type="entry name" value="SEL-1-LIKE PROTEIN"/>
    <property type="match status" value="1"/>
</dbReference>
<proteinExistence type="predicted"/>
<dbReference type="AlphaFoldDB" id="A0A0D2G749"/>
<dbReference type="EMBL" id="AZAC01000083">
    <property type="protein sequence ID" value="KIX10812.1"/>
    <property type="molecule type" value="Genomic_DNA"/>
</dbReference>
<dbReference type="STRING" id="1429043.X474_28090"/>
<evidence type="ECO:0000313" key="1">
    <source>
        <dbReference type="EMBL" id="KIX10812.1"/>
    </source>
</evidence>
<dbReference type="OrthoDB" id="5397369at2"/>
<protein>
    <recommendedName>
        <fullName evidence="3">Sel1 repeat family protein</fullName>
    </recommendedName>
</protein>
<sequence>MNNVWVGGNMSRYFYVPLLILLLVCTACKESSPSKTDLASGIKACEAHDYVTALRILKPLAEKGDPKAQYYLSLTHLGGAPRYPEFSWKKGEKWLKKAEEQKYPRALFDVAVDCFHSGRVDKSKYQKAREYFLELAEMGDPVALDYLGEMYLEGKGVPIDPARAADYFRRADARGVQRAKVNLHQMFDYGLVFPSDYARALKHYRKMAERNVAGLGSYNLGRMYLKGWGVVQNYETAVKWFERALERNFYQAAFSLGSMYYQGMGVKADPEKGLRYLQRAMLGDNGAGYLYFYAIYLSRQAEILHFDQAFKLIKDRAIKQQDPHAEYALGMIFYQGRLVPRDYSKAVFWLTKAAEKGHAAAQYWLSRCYHYGNGVLEEDKKQKYWIVKSAFQGNLTAMEMIFGDVGCALTLDFPKDMEDAKLFLNEAFLGDPGLQYQAGRMFEMGLLFEQDYAKAAHWYGLAAKKGHALALYRKARLHHYGQGVKTDYKKAFSGYIQAALQGVEDAYIGLGELYRLGLGCEKDAEIALTWYQGTSGERAWVNQMVGEIYAKGQGVSKNYLKAVHWFKKAEFCGYLWAEYRSAEMEDDDSNHSQKTLLERTKYLHKLAEKGDPGAQNNLGVIYAKGVGVKKDPASALKWLKRSARQGNPVGLYNLGVMFYNGDGVPHDYLRGFYSFLASAEKGYAQAQYMTGYCHYSSHGVPLATHRARKWFKKAVKKEHPGALYFTAMFLTGPFERDKYRYLMKRVCKKKYAKALYAWGEYILPSDYKREPETDKKALALIREAALEGVASAQYSLGVNSLIRAETWEQRKKAMAWIKQAAESEDYDAQEYFAEKLTKGEDVEKDLVQAYKWLRLARTKLAVEKTRGLLNEPLYFNANNERAYREIDDLVVEISKKMTPEQLKQAEFLTRTWQPPDRKYYLTN</sequence>
<dbReference type="SUPFAM" id="SSF81901">
    <property type="entry name" value="HCP-like"/>
    <property type="match status" value="5"/>
</dbReference>
<dbReference type="SMART" id="SM00671">
    <property type="entry name" value="SEL1"/>
    <property type="match status" value="17"/>
</dbReference>
<gene>
    <name evidence="1" type="ORF">X474_28090</name>
</gene>
<dbReference type="InParanoid" id="A0A0D2G749"/>
<reference evidence="1 2" key="1">
    <citation type="submission" date="2013-11" db="EMBL/GenBank/DDBJ databases">
        <title>Metagenomic analysis of a methanogenic consortium involved in long chain n-alkane degradation.</title>
        <authorList>
            <person name="Davidova I.A."/>
            <person name="Callaghan A.V."/>
            <person name="Wawrik B."/>
            <person name="Pruitt S."/>
            <person name="Marks C."/>
            <person name="Duncan K.E."/>
            <person name="Suflita J.M."/>
        </authorList>
    </citation>
    <scope>NUCLEOTIDE SEQUENCE [LARGE SCALE GENOMIC DNA]</scope>
    <source>
        <strain evidence="1 2">SPR</strain>
    </source>
</reference>
<dbReference type="InterPro" id="IPR050767">
    <property type="entry name" value="Sel1_AlgK"/>
</dbReference>